<dbReference type="AlphaFoldDB" id="A0A544QRB7"/>
<name>A0A544QRB7_9EURY</name>
<dbReference type="RefSeq" id="WP_142442636.1">
    <property type="nucleotide sequence ID" value="NZ_SESI01000001.1"/>
</dbReference>
<keyword evidence="1" id="KW-1133">Transmembrane helix</keyword>
<keyword evidence="3" id="KW-1185">Reference proteome</keyword>
<sequence>MQLSQLIRIDNGRWTGVFGGVAGGVAATVVPQLSTLSSDRVALLGGLLTLVVFLLLVVVANLAGVLPTNAQDNETTGSS</sequence>
<accession>A0A544QRB7</accession>
<evidence type="ECO:0000256" key="1">
    <source>
        <dbReference type="SAM" id="Phobius"/>
    </source>
</evidence>
<protein>
    <submittedName>
        <fullName evidence="2">Uncharacterized protein</fullName>
    </submittedName>
</protein>
<organism evidence="2 3">
    <name type="scientific">Halonotius roseus</name>
    <dbReference type="NCBI Taxonomy" id="2511997"/>
    <lineage>
        <taxon>Archaea</taxon>
        <taxon>Methanobacteriati</taxon>
        <taxon>Methanobacteriota</taxon>
        <taxon>Stenosarchaea group</taxon>
        <taxon>Halobacteria</taxon>
        <taxon>Halobacteriales</taxon>
        <taxon>Haloferacaceae</taxon>
        <taxon>Halonotius</taxon>
    </lineage>
</organism>
<keyword evidence="1" id="KW-0812">Transmembrane</keyword>
<proteinExistence type="predicted"/>
<dbReference type="Proteomes" id="UP000315385">
    <property type="component" value="Unassembled WGS sequence"/>
</dbReference>
<feature type="transmembrane region" description="Helical" evidence="1">
    <location>
        <begin position="12"/>
        <end position="30"/>
    </location>
</feature>
<gene>
    <name evidence="2" type="ORF">EWF95_03330</name>
</gene>
<keyword evidence="1" id="KW-0472">Membrane</keyword>
<evidence type="ECO:0000313" key="2">
    <source>
        <dbReference type="EMBL" id="TQQ81984.1"/>
    </source>
</evidence>
<dbReference type="EMBL" id="SESI01000001">
    <property type="protein sequence ID" value="TQQ81984.1"/>
    <property type="molecule type" value="Genomic_DNA"/>
</dbReference>
<comment type="caution">
    <text evidence="2">The sequence shown here is derived from an EMBL/GenBank/DDBJ whole genome shotgun (WGS) entry which is preliminary data.</text>
</comment>
<feature type="transmembrane region" description="Helical" evidence="1">
    <location>
        <begin position="42"/>
        <end position="63"/>
    </location>
</feature>
<reference evidence="2 3" key="1">
    <citation type="submission" date="2019-02" db="EMBL/GenBank/DDBJ databases">
        <title>Halonotius sp. a new haloqrchaeon isolated from saline water.</title>
        <authorList>
            <person name="Duran-Viseras A."/>
            <person name="Sanchez-Porro C."/>
            <person name="Ventosa A."/>
        </authorList>
    </citation>
    <scope>NUCLEOTIDE SEQUENCE [LARGE SCALE GENOMIC DNA]</scope>
    <source>
        <strain evidence="2 3">F9-27</strain>
    </source>
</reference>
<evidence type="ECO:0000313" key="3">
    <source>
        <dbReference type="Proteomes" id="UP000315385"/>
    </source>
</evidence>